<dbReference type="EMBL" id="CP144695">
    <property type="protein sequence ID" value="WVZ08288.1"/>
    <property type="molecule type" value="Genomic_DNA"/>
</dbReference>
<dbReference type="GO" id="GO:0003713">
    <property type="term" value="F:transcription coactivator activity"/>
    <property type="evidence" value="ECO:0007669"/>
    <property type="project" value="UniProtKB-UniRule"/>
</dbReference>
<dbReference type="InterPro" id="IPR038212">
    <property type="entry name" value="TF_EnY2_sf"/>
</dbReference>
<keyword evidence="1" id="KW-0539">Nucleus</keyword>
<protein>
    <recommendedName>
        <fullName evidence="1">Transcription and mRNA export factor ENY2</fullName>
    </recommendedName>
    <alternativeName>
        <fullName evidence="1">Enhancer of yellow 2 transcription factor homolog</fullName>
    </alternativeName>
</protein>
<keyword evidence="3" id="KW-1185">Reference proteome</keyword>
<dbReference type="GO" id="GO:0005654">
    <property type="term" value="C:nucleoplasm"/>
    <property type="evidence" value="ECO:0007669"/>
    <property type="project" value="UniProtKB-SubCell"/>
</dbReference>
<evidence type="ECO:0000313" key="2">
    <source>
        <dbReference type="EMBL" id="WVZ08288.1"/>
    </source>
</evidence>
<dbReference type="HAMAP" id="MF_03046">
    <property type="entry name" value="ENY2_Sus1"/>
    <property type="match status" value="1"/>
</dbReference>
<keyword evidence="1" id="KW-0804">Transcription</keyword>
<dbReference type="Pfam" id="PF10163">
    <property type="entry name" value="EnY2"/>
    <property type="match status" value="2"/>
</dbReference>
<comment type="subunit">
    <text evidence="1">Component of the nuclear pore complex (NPC)-associated TREX-2 complex (transcription and export complex 2). Component of the SAGA transcription coactivator-HAT complex. Within the SAGA complex, participates to a subcomplex of SAGA called the DUB module (deubiquitination module).</text>
</comment>
<keyword evidence="1" id="KW-0653">Protein transport</keyword>
<keyword evidence="1" id="KW-0813">Transport</keyword>
<evidence type="ECO:0000256" key="1">
    <source>
        <dbReference type="HAMAP-Rule" id="MF_03046"/>
    </source>
</evidence>
<keyword evidence="1" id="KW-0811">Translocation</keyword>
<comment type="similarity">
    <text evidence="1">Belongs to the ENY2 family.</text>
</comment>
<dbReference type="GO" id="GO:0000124">
    <property type="term" value="C:SAGA complex"/>
    <property type="evidence" value="ECO:0007669"/>
    <property type="project" value="UniProtKB-UniRule"/>
</dbReference>
<dbReference type="Gene3D" id="1.10.246.140">
    <property type="match status" value="2"/>
</dbReference>
<dbReference type="GO" id="GO:0005643">
    <property type="term" value="C:nuclear pore"/>
    <property type="evidence" value="ECO:0007669"/>
    <property type="project" value="UniProtKB-UniRule"/>
</dbReference>
<dbReference type="InterPro" id="IPR018783">
    <property type="entry name" value="TF_ENY2"/>
</dbReference>
<comment type="subcellular location">
    <subcellularLocation>
        <location evidence="1">Nucleus</location>
        <location evidence="1">Nucleoplasm</location>
    </subcellularLocation>
</comment>
<dbReference type="PANTHER" id="PTHR12514">
    <property type="entry name" value="ENHANCER OF YELLOW 2 TRANSCRIPTION FACTOR"/>
    <property type="match status" value="1"/>
</dbReference>
<keyword evidence="1" id="KW-0010">Activator</keyword>
<comment type="function">
    <text evidence="1">Involved in mRNA export coupled transcription activation by association with both the TREX-2 and the SAGA complexes. The transcription regulatory histone acetylation (HAT) complex SAGA is a multiprotein complex that activates transcription by remodeling chromatin and mediating histone acetylation and deubiquitination. Within the SAGA complex, participates to a subcomplex that specifically deubiquitinates histones. The SAGA complex is recruited to specific gene promoters by activators, where it is required for transcription. The TREX-2 complex functions in docking export-competent ribonucleoprotein particles (mRNPs) to the nuclear entrance of the nuclear pore complex (nuclear basket). TREX-2 participates in mRNA export and accurate chromatin positioning in the nucleus by tethering genes to the nuclear periphery.</text>
</comment>
<organism evidence="2 3">
    <name type="scientific">Vigna mungo</name>
    <name type="common">Black gram</name>
    <name type="synonym">Phaseolus mungo</name>
    <dbReference type="NCBI Taxonomy" id="3915"/>
    <lineage>
        <taxon>Eukaryota</taxon>
        <taxon>Viridiplantae</taxon>
        <taxon>Streptophyta</taxon>
        <taxon>Embryophyta</taxon>
        <taxon>Tracheophyta</taxon>
        <taxon>Spermatophyta</taxon>
        <taxon>Magnoliopsida</taxon>
        <taxon>eudicotyledons</taxon>
        <taxon>Gunneridae</taxon>
        <taxon>Pentapetalae</taxon>
        <taxon>rosids</taxon>
        <taxon>fabids</taxon>
        <taxon>Fabales</taxon>
        <taxon>Fabaceae</taxon>
        <taxon>Papilionoideae</taxon>
        <taxon>50 kb inversion clade</taxon>
        <taxon>NPAAA clade</taxon>
        <taxon>indigoferoid/millettioid clade</taxon>
        <taxon>Phaseoleae</taxon>
        <taxon>Vigna</taxon>
    </lineage>
</organism>
<dbReference type="Proteomes" id="UP001374535">
    <property type="component" value="Chromosome 6"/>
</dbReference>
<dbReference type="AlphaFoldDB" id="A0AAQ3NHQ8"/>
<dbReference type="GO" id="GO:0070390">
    <property type="term" value="C:transcription export complex 2"/>
    <property type="evidence" value="ECO:0007669"/>
    <property type="project" value="UniProtKB-UniRule"/>
</dbReference>
<dbReference type="GO" id="GO:0071819">
    <property type="term" value="C:DUBm complex"/>
    <property type="evidence" value="ECO:0007669"/>
    <property type="project" value="UniProtKB-UniRule"/>
</dbReference>
<dbReference type="GO" id="GO:0006406">
    <property type="term" value="P:mRNA export from nucleus"/>
    <property type="evidence" value="ECO:0007669"/>
    <property type="project" value="UniProtKB-UniRule"/>
</dbReference>
<proteinExistence type="inferred from homology"/>
<sequence>MRSNQNHNRPRTKNRSLHCSLLKLNLSRERDPTITVNNFTGDDKHHRDCVWPQYRDLAPSSSSQARTKRLREVKLQRIQKSNKCFRVLHDQVDSMTSFNREDRVEKLNVSECKTNWTEKEEAFRRPSRLPYRYRCDGNEGLGCEEIATQPDVVADGDYGGDAGTRRGGRGRRDRRLLDRKLKASVNRPPTPDVVENTPEREPTLQELINIKLIETGEKERLMELLRERLVDCGWKDEMKALCSLLYFHAIGFSYSTTLKSVLVHATVNAAGNELLHPVGIEHVFPQCVRTRAVVKKKGRNNVTVDELVHVITPKGRASVPDTIKAELLQRIRTFLVSAAL</sequence>
<keyword evidence="1" id="KW-0805">Transcription regulation</keyword>
<keyword evidence="1" id="KW-0509">mRNA transport</keyword>
<name>A0AAQ3NHQ8_VIGMU</name>
<dbReference type="GO" id="GO:0006368">
    <property type="term" value="P:transcription elongation by RNA polymerase II"/>
    <property type="evidence" value="ECO:0007669"/>
    <property type="project" value="UniProtKB-UniRule"/>
</dbReference>
<accession>A0AAQ3NHQ8</accession>
<dbReference type="GO" id="GO:0006325">
    <property type="term" value="P:chromatin organization"/>
    <property type="evidence" value="ECO:0007669"/>
    <property type="project" value="UniProtKB-KW"/>
</dbReference>
<evidence type="ECO:0000313" key="3">
    <source>
        <dbReference type="Proteomes" id="UP001374535"/>
    </source>
</evidence>
<reference evidence="2 3" key="1">
    <citation type="journal article" date="2023" name="Life. Sci Alliance">
        <title>Evolutionary insights into 3D genome organization and epigenetic landscape of Vigna mungo.</title>
        <authorList>
            <person name="Junaid A."/>
            <person name="Singh B."/>
            <person name="Bhatia S."/>
        </authorList>
    </citation>
    <scope>NUCLEOTIDE SEQUENCE [LARGE SCALE GENOMIC DNA]</scope>
    <source>
        <strain evidence="2">Urdbean</strain>
    </source>
</reference>
<keyword evidence="1" id="KW-0156">Chromatin regulator</keyword>
<gene>
    <name evidence="2" type="ORF">V8G54_021634</name>
</gene>
<dbReference type="GO" id="GO:0015031">
    <property type="term" value="P:protein transport"/>
    <property type="evidence" value="ECO:0007669"/>
    <property type="project" value="UniProtKB-KW"/>
</dbReference>